<feature type="region of interest" description="Disordered" evidence="1">
    <location>
        <begin position="95"/>
        <end position="201"/>
    </location>
</feature>
<feature type="compositionally biased region" description="Polar residues" evidence="1">
    <location>
        <begin position="14"/>
        <end position="24"/>
    </location>
</feature>
<reference evidence="2" key="1">
    <citation type="journal article" date="2022" name="bioRxiv">
        <title>Sequencing and chromosome-scale assembly of the giantPleurodeles waltlgenome.</title>
        <authorList>
            <person name="Brown T."/>
            <person name="Elewa A."/>
            <person name="Iarovenko S."/>
            <person name="Subramanian E."/>
            <person name="Araus A.J."/>
            <person name="Petzold A."/>
            <person name="Susuki M."/>
            <person name="Suzuki K.-i.T."/>
            <person name="Hayashi T."/>
            <person name="Toyoda A."/>
            <person name="Oliveira C."/>
            <person name="Osipova E."/>
            <person name="Leigh N.D."/>
            <person name="Simon A."/>
            <person name="Yun M.H."/>
        </authorList>
    </citation>
    <scope>NUCLEOTIDE SEQUENCE</scope>
    <source>
        <strain evidence="2">20211129_DDA</strain>
        <tissue evidence="2">Liver</tissue>
    </source>
</reference>
<organism evidence="2 3">
    <name type="scientific">Pleurodeles waltl</name>
    <name type="common">Iberian ribbed newt</name>
    <dbReference type="NCBI Taxonomy" id="8319"/>
    <lineage>
        <taxon>Eukaryota</taxon>
        <taxon>Metazoa</taxon>
        <taxon>Chordata</taxon>
        <taxon>Craniata</taxon>
        <taxon>Vertebrata</taxon>
        <taxon>Euteleostomi</taxon>
        <taxon>Amphibia</taxon>
        <taxon>Batrachia</taxon>
        <taxon>Caudata</taxon>
        <taxon>Salamandroidea</taxon>
        <taxon>Salamandridae</taxon>
        <taxon>Pleurodelinae</taxon>
        <taxon>Pleurodeles</taxon>
    </lineage>
</organism>
<feature type="region of interest" description="Disordered" evidence="1">
    <location>
        <begin position="237"/>
        <end position="280"/>
    </location>
</feature>
<dbReference type="Proteomes" id="UP001066276">
    <property type="component" value="Chromosome 1_2"/>
</dbReference>
<feature type="compositionally biased region" description="Polar residues" evidence="1">
    <location>
        <begin position="117"/>
        <end position="130"/>
    </location>
</feature>
<evidence type="ECO:0000256" key="1">
    <source>
        <dbReference type="SAM" id="MobiDB-lite"/>
    </source>
</evidence>
<comment type="caution">
    <text evidence="2">The sequence shown here is derived from an EMBL/GenBank/DDBJ whole genome shotgun (WGS) entry which is preliminary data.</text>
</comment>
<feature type="compositionally biased region" description="Basic and acidic residues" evidence="1">
    <location>
        <begin position="95"/>
        <end position="114"/>
    </location>
</feature>
<name>A0AAV7VZH8_PLEWA</name>
<feature type="region of interest" description="Disordered" evidence="1">
    <location>
        <begin position="14"/>
        <end position="59"/>
    </location>
</feature>
<dbReference type="AlphaFoldDB" id="A0AAV7VZH8"/>
<proteinExistence type="predicted"/>
<evidence type="ECO:0000313" key="2">
    <source>
        <dbReference type="EMBL" id="KAJ1206219.1"/>
    </source>
</evidence>
<dbReference type="EMBL" id="JANPWB010000002">
    <property type="protein sequence ID" value="KAJ1206219.1"/>
    <property type="molecule type" value="Genomic_DNA"/>
</dbReference>
<feature type="compositionally biased region" description="Polar residues" evidence="1">
    <location>
        <begin position="262"/>
        <end position="280"/>
    </location>
</feature>
<accession>A0AAV7VZH8</accession>
<feature type="compositionally biased region" description="Basic and acidic residues" evidence="1">
    <location>
        <begin position="237"/>
        <end position="259"/>
    </location>
</feature>
<gene>
    <name evidence="2" type="ORF">NDU88_001628</name>
</gene>
<keyword evidence="3" id="KW-1185">Reference proteome</keyword>
<protein>
    <submittedName>
        <fullName evidence="2">Uncharacterized protein</fullName>
    </submittedName>
</protein>
<sequence length="280" mass="30678">MSIPHQHLVTHLQSWELNSPTTSDIKPGAERRSTDPCGLENNDIGNPDGRIPENIPARRRDGETIAEAGNPDFRVPDSVEIDDGLRALRALKTRDTDVGEIEGGERKETVHEETPTEEQTNTGPEDTATGQEGPKELERRHVPGGTWLSQSRPWNGVCSRELNSPTTSDIKPGAERRSTDPCGLENNDIGNPDGRIPENIPARRRDGETIAEAGNPDIRVPDSVEIDDGLRELRALKTRDAEVGEMEGGERKETVHEETPTEEQTNTGPEDTATGQEGPK</sequence>
<evidence type="ECO:0000313" key="3">
    <source>
        <dbReference type="Proteomes" id="UP001066276"/>
    </source>
</evidence>